<dbReference type="InterPro" id="IPR038726">
    <property type="entry name" value="PDDEXK_AddAB-type"/>
</dbReference>
<keyword evidence="11" id="KW-0413">Isomerase</keyword>
<dbReference type="InterPro" id="IPR011335">
    <property type="entry name" value="Restrct_endonuc-II-like"/>
</dbReference>
<dbReference type="PROSITE" id="PS51217">
    <property type="entry name" value="UVRD_HELICASE_CTER"/>
    <property type="match status" value="1"/>
</dbReference>
<dbReference type="GO" id="GO:0005524">
    <property type="term" value="F:ATP binding"/>
    <property type="evidence" value="ECO:0007669"/>
    <property type="project" value="UniProtKB-UniRule"/>
</dbReference>
<dbReference type="InterPro" id="IPR011604">
    <property type="entry name" value="PDDEXK-like_dom_sf"/>
</dbReference>
<keyword evidence="9" id="KW-0238">DNA-binding</keyword>
<evidence type="ECO:0000256" key="8">
    <source>
        <dbReference type="ARBA" id="ARBA00022840"/>
    </source>
</evidence>
<dbReference type="Gene3D" id="1.10.10.160">
    <property type="match status" value="1"/>
</dbReference>
<protein>
    <recommendedName>
        <fullName evidence="13">DNA 3'-5' helicase</fullName>
        <ecNumber evidence="13">5.6.2.4</ecNumber>
    </recommendedName>
</protein>
<dbReference type="GO" id="GO:0033202">
    <property type="term" value="C:DNA helicase complex"/>
    <property type="evidence" value="ECO:0007669"/>
    <property type="project" value="TreeGrafter"/>
</dbReference>
<dbReference type="Gene3D" id="1.10.486.10">
    <property type="entry name" value="PCRA, domain 4"/>
    <property type="match status" value="1"/>
</dbReference>
<evidence type="ECO:0000256" key="12">
    <source>
        <dbReference type="ARBA" id="ARBA00034617"/>
    </source>
</evidence>
<dbReference type="GO" id="GO:0000725">
    <property type="term" value="P:recombinational repair"/>
    <property type="evidence" value="ECO:0007669"/>
    <property type="project" value="TreeGrafter"/>
</dbReference>
<evidence type="ECO:0000256" key="3">
    <source>
        <dbReference type="ARBA" id="ARBA00022741"/>
    </source>
</evidence>
<comment type="catalytic activity">
    <reaction evidence="14">
        <text>ATP + H2O = ADP + phosphate + H(+)</text>
        <dbReference type="Rhea" id="RHEA:13065"/>
        <dbReference type="ChEBI" id="CHEBI:15377"/>
        <dbReference type="ChEBI" id="CHEBI:15378"/>
        <dbReference type="ChEBI" id="CHEBI:30616"/>
        <dbReference type="ChEBI" id="CHEBI:43474"/>
        <dbReference type="ChEBI" id="CHEBI:456216"/>
        <dbReference type="EC" id="5.6.2.4"/>
    </reaction>
</comment>
<dbReference type="EC" id="5.6.2.4" evidence="13"/>
<keyword evidence="16" id="KW-0175">Coiled coil</keyword>
<evidence type="ECO:0000256" key="10">
    <source>
        <dbReference type="ARBA" id="ARBA00023204"/>
    </source>
</evidence>
<dbReference type="CDD" id="cd17932">
    <property type="entry name" value="DEXQc_UvrD"/>
    <property type="match status" value="1"/>
</dbReference>
<keyword evidence="3 15" id="KW-0547">Nucleotide-binding</keyword>
<proteinExistence type="inferred from homology"/>
<evidence type="ECO:0000256" key="2">
    <source>
        <dbReference type="ARBA" id="ARBA00022722"/>
    </source>
</evidence>
<evidence type="ECO:0000256" key="5">
    <source>
        <dbReference type="ARBA" id="ARBA00022801"/>
    </source>
</evidence>
<evidence type="ECO:0000259" key="17">
    <source>
        <dbReference type="PROSITE" id="PS51198"/>
    </source>
</evidence>
<evidence type="ECO:0000256" key="11">
    <source>
        <dbReference type="ARBA" id="ARBA00023235"/>
    </source>
</evidence>
<feature type="domain" description="UvrD-like helicase C-terminal" evidence="18">
    <location>
        <begin position="302"/>
        <end position="594"/>
    </location>
</feature>
<dbReference type="InterPro" id="IPR013986">
    <property type="entry name" value="DExx_box_DNA_helicase_dom_sf"/>
</dbReference>
<sequence length="982" mass="114507">MSKTFNKAQKEAIEYNDGNLLIIAGAGTGKTTVITEKISYIVKNELALPEEVLALTFTDKAAQEMQERVDDLIETPYTEMQISTFHSFCQKVLEEYGLEIGLPTNFRLLNETDAWLLLREHIYDFNFEYYRPMGSPNRYIHELLTHFSKAKDEMITSENYLDYVKGLILDKDEAEIQEKNRLIELADAYHKYQKLLLDNEALDFGDIIFYAVKLLQDRPNVLKKLQKRFKYIMVDEFQDVNWAQYQLVKLLAGEENKLTVVGDDDQAIYSFRGSNVAIIMNFKTDYPDAKNIVLTDNYRSGQEILDLAYESIKNNNPHRLEEKLQISKRLESGLKDLQAEISHLHYETIDEEVVGVINKIVEIKESEKDSNWDDFAILVRANSHVEPFSNALESFGIPFEYLASAGLYRQDIVIDAFNFLTLLTNIYDDKAFFRLLKMPFLEFSQNDLQKVTSTAKRKSMSYYEMLKRAREFFLSDHAVAVAEKLLNACHEGIKQSKEEKPTTILYQFMESIGYLSYLTIEENKDNKNVIRQIYHLKQFFDLIRTYEENVPGAHVAGFVENYEFIIESGDGGKINQIKDTPDSVNIITVHGSKGLEYKNVFIVNLVEERFPTRRKSEGIALPDDLIREKFLEKNDLHYQEERRLFYVAVTRAKQRLFLTSASSYGGTRAKKISRFLAELDFNNKEKKLAEKEQSLMEEIKKLNTQVENNQEEIEYIPPKIFSYSRISTYQKCPYNYKLAYVLNLPSKGSPHFSFGNTVHGTLQEFYEKVQDMNSAKQVSLFETVVEDTSDGKIKVPSQEELLAIYKRKWIPDWYKSKNQREEYFAKGEDLLKEFYRSQKDSWTIPVSIEGGFKIKIGEYFIKGRIDRIDPVGEDKLEIIDYKTGQPKDKLTIDDKQQLLIYQIAVETLPQYQNMGKIDKLTFFYLNENKRMSFVGTDKDKEKLEAKLFDAMERIQKGDFKATPNKHVCQYCDFKEICEFRQL</sequence>
<comment type="caution">
    <text evidence="19">The sequence shown here is derived from an EMBL/GenBank/DDBJ whole genome shotgun (WGS) entry which is preliminary data.</text>
</comment>
<dbReference type="Gene3D" id="3.40.50.300">
    <property type="entry name" value="P-loop containing nucleotide triphosphate hydrolases"/>
    <property type="match status" value="2"/>
</dbReference>
<dbReference type="InterPro" id="IPR027417">
    <property type="entry name" value="P-loop_NTPase"/>
</dbReference>
<keyword evidence="8 15" id="KW-0067">ATP-binding</keyword>
<comment type="similarity">
    <text evidence="1">Belongs to the helicase family. UvrD subfamily.</text>
</comment>
<dbReference type="Pfam" id="PF13361">
    <property type="entry name" value="UvrD_C"/>
    <property type="match status" value="1"/>
</dbReference>
<feature type="domain" description="UvrD-like helicase ATP-binding" evidence="17">
    <location>
        <begin position="3"/>
        <end position="301"/>
    </location>
</feature>
<evidence type="ECO:0000256" key="14">
    <source>
        <dbReference type="ARBA" id="ARBA00048988"/>
    </source>
</evidence>
<evidence type="ECO:0000256" key="15">
    <source>
        <dbReference type="PROSITE-ProRule" id="PRU00560"/>
    </source>
</evidence>
<reference evidence="20" key="1">
    <citation type="submission" date="2017-09" db="EMBL/GenBank/DDBJ databases">
        <title>Depth-based differentiation of microbial function through sediment-hosted aquifers and enrichment of novel symbionts in the deep terrestrial subsurface.</title>
        <authorList>
            <person name="Probst A.J."/>
            <person name="Ladd B."/>
            <person name="Jarett J.K."/>
            <person name="Geller-Mcgrath D.E."/>
            <person name="Sieber C.M.K."/>
            <person name="Emerson J.B."/>
            <person name="Anantharaman K."/>
            <person name="Thomas B.C."/>
            <person name="Malmstrom R."/>
            <person name="Stieglmeier M."/>
            <person name="Klingl A."/>
            <person name="Woyke T."/>
            <person name="Ryan C.M."/>
            <person name="Banfield J.F."/>
        </authorList>
    </citation>
    <scope>NUCLEOTIDE SEQUENCE [LARGE SCALE GENOMIC DNA]</scope>
</reference>
<dbReference type="InterPro" id="IPR000212">
    <property type="entry name" value="DNA_helicase_UvrD/REP"/>
</dbReference>
<evidence type="ECO:0000256" key="7">
    <source>
        <dbReference type="ARBA" id="ARBA00022839"/>
    </source>
</evidence>
<evidence type="ECO:0000259" key="18">
    <source>
        <dbReference type="PROSITE" id="PS51217"/>
    </source>
</evidence>
<evidence type="ECO:0000256" key="1">
    <source>
        <dbReference type="ARBA" id="ARBA00009922"/>
    </source>
</evidence>
<keyword evidence="10" id="KW-0234">DNA repair</keyword>
<keyword evidence="2" id="KW-0540">Nuclease</keyword>
<dbReference type="GO" id="GO:0005829">
    <property type="term" value="C:cytosol"/>
    <property type="evidence" value="ECO:0007669"/>
    <property type="project" value="TreeGrafter"/>
</dbReference>
<evidence type="ECO:0000313" key="20">
    <source>
        <dbReference type="Proteomes" id="UP000231453"/>
    </source>
</evidence>
<keyword evidence="5 15" id="KW-0378">Hydrolase</keyword>
<dbReference type="InterPro" id="IPR014017">
    <property type="entry name" value="DNA_helicase_UvrD-like_C"/>
</dbReference>
<dbReference type="Gene3D" id="3.90.320.10">
    <property type="match status" value="1"/>
</dbReference>
<dbReference type="SUPFAM" id="SSF52980">
    <property type="entry name" value="Restriction endonuclease-like"/>
    <property type="match status" value="1"/>
</dbReference>
<name>A0A2M7V9Z7_9BACT</name>
<dbReference type="Pfam" id="PF00580">
    <property type="entry name" value="UvrD-helicase"/>
    <property type="match status" value="1"/>
</dbReference>
<organism evidence="19 20">
    <name type="scientific">Candidatus Magasanikbacteria bacterium CG_4_10_14_0_2_um_filter_33_14</name>
    <dbReference type="NCBI Taxonomy" id="1974636"/>
    <lineage>
        <taxon>Bacteria</taxon>
        <taxon>Candidatus Magasanikiibacteriota</taxon>
    </lineage>
</organism>
<accession>A0A2M7V9Z7</accession>
<evidence type="ECO:0000256" key="9">
    <source>
        <dbReference type="ARBA" id="ARBA00023125"/>
    </source>
</evidence>
<dbReference type="GO" id="GO:0004527">
    <property type="term" value="F:exonuclease activity"/>
    <property type="evidence" value="ECO:0007669"/>
    <property type="project" value="UniProtKB-KW"/>
</dbReference>
<comment type="catalytic activity">
    <reaction evidence="12">
        <text>Couples ATP hydrolysis with the unwinding of duplex DNA by translocating in the 3'-5' direction.</text>
        <dbReference type="EC" id="5.6.2.4"/>
    </reaction>
</comment>
<dbReference type="Pfam" id="PF12705">
    <property type="entry name" value="PDDEXK_1"/>
    <property type="match status" value="1"/>
</dbReference>
<evidence type="ECO:0000256" key="6">
    <source>
        <dbReference type="ARBA" id="ARBA00022806"/>
    </source>
</evidence>
<keyword evidence="4" id="KW-0227">DNA damage</keyword>
<feature type="binding site" evidence="15">
    <location>
        <begin position="24"/>
        <end position="31"/>
    </location>
    <ligand>
        <name>ATP</name>
        <dbReference type="ChEBI" id="CHEBI:30616"/>
    </ligand>
</feature>
<dbReference type="AlphaFoldDB" id="A0A2M7V9Z7"/>
<dbReference type="EMBL" id="PFPL01000047">
    <property type="protein sequence ID" value="PIZ95690.1"/>
    <property type="molecule type" value="Genomic_DNA"/>
</dbReference>
<evidence type="ECO:0000256" key="13">
    <source>
        <dbReference type="ARBA" id="ARBA00034808"/>
    </source>
</evidence>
<evidence type="ECO:0000256" key="16">
    <source>
        <dbReference type="SAM" id="Coils"/>
    </source>
</evidence>
<dbReference type="GO" id="GO:0043138">
    <property type="term" value="F:3'-5' DNA helicase activity"/>
    <property type="evidence" value="ECO:0007669"/>
    <property type="project" value="UniProtKB-EC"/>
</dbReference>
<keyword evidence="7" id="KW-0269">Exonuclease</keyword>
<keyword evidence="6 15" id="KW-0347">Helicase</keyword>
<dbReference type="SUPFAM" id="SSF52540">
    <property type="entry name" value="P-loop containing nucleoside triphosphate hydrolases"/>
    <property type="match status" value="1"/>
</dbReference>
<dbReference type="Proteomes" id="UP000231453">
    <property type="component" value="Unassembled WGS sequence"/>
</dbReference>
<dbReference type="PANTHER" id="PTHR11070">
    <property type="entry name" value="UVRD / RECB / PCRA DNA HELICASE FAMILY MEMBER"/>
    <property type="match status" value="1"/>
</dbReference>
<dbReference type="PROSITE" id="PS51198">
    <property type="entry name" value="UVRD_HELICASE_ATP_BIND"/>
    <property type="match status" value="1"/>
</dbReference>
<evidence type="ECO:0000313" key="19">
    <source>
        <dbReference type="EMBL" id="PIZ95690.1"/>
    </source>
</evidence>
<feature type="coiled-coil region" evidence="16">
    <location>
        <begin position="681"/>
        <end position="712"/>
    </location>
</feature>
<evidence type="ECO:0000256" key="4">
    <source>
        <dbReference type="ARBA" id="ARBA00022763"/>
    </source>
</evidence>
<dbReference type="PANTHER" id="PTHR11070:SF48">
    <property type="entry name" value="ATP-DEPENDENT HELICASE_NUCLEASE SUBUNIT A"/>
    <property type="match status" value="1"/>
</dbReference>
<gene>
    <name evidence="19" type="ORF">COX80_03850</name>
</gene>
<dbReference type="GO" id="GO:0003677">
    <property type="term" value="F:DNA binding"/>
    <property type="evidence" value="ECO:0007669"/>
    <property type="project" value="UniProtKB-KW"/>
</dbReference>
<dbReference type="InterPro" id="IPR014016">
    <property type="entry name" value="UvrD-like_ATP-bd"/>
</dbReference>